<dbReference type="InterPro" id="IPR033010">
    <property type="entry name" value="Cdc20/Fizzy"/>
</dbReference>
<comment type="caution">
    <text evidence="8">The sequence shown here is derived from an EMBL/GenBank/DDBJ whole genome shotgun (WGS) entry which is preliminary data.</text>
</comment>
<dbReference type="Gene3D" id="2.130.10.10">
    <property type="entry name" value="YVTN repeat-like/Quinoprotein amine dehydrogenase"/>
    <property type="match status" value="1"/>
</dbReference>
<dbReference type="InterPro" id="IPR036322">
    <property type="entry name" value="WD40_repeat_dom_sf"/>
</dbReference>
<feature type="region of interest" description="Disordered" evidence="7">
    <location>
        <begin position="72"/>
        <end position="165"/>
    </location>
</feature>
<evidence type="ECO:0000313" key="8">
    <source>
        <dbReference type="EMBL" id="RXW22452.1"/>
    </source>
</evidence>
<feature type="repeat" description="WD" evidence="6">
    <location>
        <begin position="467"/>
        <end position="499"/>
    </location>
</feature>
<dbReference type="OrthoDB" id="10263272at2759"/>
<dbReference type="GO" id="GO:0051301">
    <property type="term" value="P:cell division"/>
    <property type="evidence" value="ECO:0007669"/>
    <property type="project" value="UniProtKB-KW"/>
</dbReference>
<sequence>MTTKTAHYRPAGQHRRHRHQIRCFNSGNLPSLPSLLPPPSADALEQHCTTQRALELTQDAFSNKIHGHDARMSNVATISTPASPEKRDKVRKRVDSIGEEGREKESPPSKKPRMGDERIPASPGLPSTSASISTNSSSTSRGDVSSQASSFTQMSSSVPSPRLRLDLDKLPPKYVVPLSRRSSMNSISRAQSPLVRTPSTGFHDSDPWPSDILRSRIVRRNASSASLRSMSPGPAATPISEPVYAPESARNFMRNPKFVVDYSQPSVVRPQPPAAAEATEGEAQGASGNEVQTGPAAADTAVARNVPAILPPPGFIPPPPPPVPERNPREMLASVRPRILGCSATGILFFTRANRLHSKNLSANEEVGQICRVQESHGTVTAIACGVSSTDAASGNHGVVALGTSKGLVSIYDVQTKKRVVSWIAKPVASLAWNNKILTVGCVSGSICHFDTRITPVEKMKEQALTVTRHQAPITCMEWNADGDVLASADKKGNVYCWKSGDKVPLDIGEFVMRRKKIKHTAAISAVSWCPWQQKNLLTADVKGVIQFWTVDPKCKDSNAMTPARLDTGSAITGVHWSTQCKEFLTTHGYKVPKNLAAPPPPPPPVSTGPLYPAPPPAAPEVENTLAVWQFPSLRFVTKMQMNTTDVPIGNSVSHSKGMKLVFAVPDQGKIHTCDVWGKRKPELNKIRRQSSLDYVGIIR</sequence>
<dbReference type="AlphaFoldDB" id="A0A4Q2DT61"/>
<name>A0A4Q2DT61_9AGAR</name>
<dbReference type="Proteomes" id="UP000290288">
    <property type="component" value="Unassembled WGS sequence"/>
</dbReference>
<dbReference type="PANTHER" id="PTHR19918">
    <property type="entry name" value="CELL DIVISION CYCLE 20 CDC20 FIZZY -RELATED"/>
    <property type="match status" value="1"/>
</dbReference>
<dbReference type="GO" id="GO:0005680">
    <property type="term" value="C:anaphase-promoting complex"/>
    <property type="evidence" value="ECO:0007669"/>
    <property type="project" value="TreeGrafter"/>
</dbReference>
<gene>
    <name evidence="8" type="ORF">EST38_g3409</name>
</gene>
<dbReference type="GO" id="GO:1990757">
    <property type="term" value="F:ubiquitin ligase activator activity"/>
    <property type="evidence" value="ECO:0007669"/>
    <property type="project" value="TreeGrafter"/>
</dbReference>
<dbReference type="SMART" id="SM00320">
    <property type="entry name" value="WD40"/>
    <property type="match status" value="3"/>
</dbReference>
<keyword evidence="2" id="KW-0132">Cell division</keyword>
<evidence type="ECO:0000313" key="9">
    <source>
        <dbReference type="Proteomes" id="UP000290288"/>
    </source>
</evidence>
<feature type="region of interest" description="Disordered" evidence="7">
    <location>
        <begin position="267"/>
        <end position="295"/>
    </location>
</feature>
<accession>A0A4Q2DT61</accession>
<feature type="compositionally biased region" description="Polar residues" evidence="7">
    <location>
        <begin position="181"/>
        <end position="191"/>
    </location>
</feature>
<evidence type="ECO:0000256" key="7">
    <source>
        <dbReference type="SAM" id="MobiDB-lite"/>
    </source>
</evidence>
<evidence type="ECO:0000256" key="1">
    <source>
        <dbReference type="ARBA" id="ARBA00022574"/>
    </source>
</evidence>
<dbReference type="PROSITE" id="PS50082">
    <property type="entry name" value="WD_REPEATS_2"/>
    <property type="match status" value="1"/>
</dbReference>
<keyword evidence="1 6" id="KW-0853">WD repeat</keyword>
<dbReference type="EMBL" id="SDEE01000071">
    <property type="protein sequence ID" value="RXW22452.1"/>
    <property type="molecule type" value="Genomic_DNA"/>
</dbReference>
<feature type="region of interest" description="Disordered" evidence="7">
    <location>
        <begin position="181"/>
        <end position="208"/>
    </location>
</feature>
<organism evidence="8 9">
    <name type="scientific">Candolleomyces aberdarensis</name>
    <dbReference type="NCBI Taxonomy" id="2316362"/>
    <lineage>
        <taxon>Eukaryota</taxon>
        <taxon>Fungi</taxon>
        <taxon>Dikarya</taxon>
        <taxon>Basidiomycota</taxon>
        <taxon>Agaricomycotina</taxon>
        <taxon>Agaricomycetes</taxon>
        <taxon>Agaricomycetidae</taxon>
        <taxon>Agaricales</taxon>
        <taxon>Agaricineae</taxon>
        <taxon>Psathyrellaceae</taxon>
        <taxon>Candolleomyces</taxon>
    </lineage>
</organism>
<dbReference type="GO" id="GO:0010997">
    <property type="term" value="F:anaphase-promoting complex binding"/>
    <property type="evidence" value="ECO:0007669"/>
    <property type="project" value="InterPro"/>
</dbReference>
<dbReference type="STRING" id="2316362.A0A4Q2DT61"/>
<dbReference type="SUPFAM" id="SSF50978">
    <property type="entry name" value="WD40 repeat-like"/>
    <property type="match status" value="1"/>
</dbReference>
<keyword evidence="5" id="KW-0131">Cell cycle</keyword>
<dbReference type="InterPro" id="IPR001680">
    <property type="entry name" value="WD40_rpt"/>
</dbReference>
<dbReference type="GO" id="GO:1905786">
    <property type="term" value="P:positive regulation of anaphase-promoting complex-dependent catabolic process"/>
    <property type="evidence" value="ECO:0007669"/>
    <property type="project" value="TreeGrafter"/>
</dbReference>
<dbReference type="InterPro" id="IPR015943">
    <property type="entry name" value="WD40/YVTN_repeat-like_dom_sf"/>
</dbReference>
<reference evidence="8 9" key="1">
    <citation type="submission" date="2019-01" db="EMBL/GenBank/DDBJ databases">
        <title>Draft genome sequence of Psathyrella aberdarensis IHI B618.</title>
        <authorList>
            <person name="Buettner E."/>
            <person name="Kellner H."/>
        </authorList>
    </citation>
    <scope>NUCLEOTIDE SEQUENCE [LARGE SCALE GENOMIC DNA]</scope>
    <source>
        <strain evidence="8 9">IHI B618</strain>
    </source>
</reference>
<dbReference type="GO" id="GO:0031145">
    <property type="term" value="P:anaphase-promoting complex-dependent catabolic process"/>
    <property type="evidence" value="ECO:0007669"/>
    <property type="project" value="TreeGrafter"/>
</dbReference>
<keyword evidence="4" id="KW-0498">Mitosis</keyword>
<feature type="compositionally biased region" description="Low complexity" evidence="7">
    <location>
        <begin position="274"/>
        <end position="286"/>
    </location>
</feature>
<dbReference type="PANTHER" id="PTHR19918:SF8">
    <property type="entry name" value="FI02843P"/>
    <property type="match status" value="1"/>
</dbReference>
<evidence type="ECO:0000256" key="3">
    <source>
        <dbReference type="ARBA" id="ARBA00022737"/>
    </source>
</evidence>
<evidence type="ECO:0000256" key="6">
    <source>
        <dbReference type="PROSITE-ProRule" id="PRU00221"/>
    </source>
</evidence>
<keyword evidence="9" id="KW-1185">Reference proteome</keyword>
<protein>
    <submittedName>
        <fullName evidence="8">Uncharacterized protein</fullName>
    </submittedName>
</protein>
<feature type="compositionally biased region" description="Basic and acidic residues" evidence="7">
    <location>
        <begin position="84"/>
        <end position="119"/>
    </location>
</feature>
<feature type="compositionally biased region" description="Low complexity" evidence="7">
    <location>
        <begin position="127"/>
        <end position="162"/>
    </location>
</feature>
<keyword evidence="3" id="KW-0677">Repeat</keyword>
<evidence type="ECO:0000256" key="5">
    <source>
        <dbReference type="ARBA" id="ARBA00023306"/>
    </source>
</evidence>
<proteinExistence type="predicted"/>
<evidence type="ECO:0000256" key="4">
    <source>
        <dbReference type="ARBA" id="ARBA00022776"/>
    </source>
</evidence>
<evidence type="ECO:0000256" key="2">
    <source>
        <dbReference type="ARBA" id="ARBA00022618"/>
    </source>
</evidence>